<protein>
    <submittedName>
        <fullName evidence="1">Uncharacterized protein</fullName>
    </submittedName>
</protein>
<name>A0AAN7QIJ4_TRANT</name>
<gene>
    <name evidence="1" type="ORF">SAY86_026934</name>
</gene>
<evidence type="ECO:0000313" key="1">
    <source>
        <dbReference type="EMBL" id="KAK4768784.1"/>
    </source>
</evidence>
<evidence type="ECO:0000313" key="2">
    <source>
        <dbReference type="Proteomes" id="UP001346149"/>
    </source>
</evidence>
<organism evidence="1 2">
    <name type="scientific">Trapa natans</name>
    <name type="common">Water chestnut</name>
    <dbReference type="NCBI Taxonomy" id="22666"/>
    <lineage>
        <taxon>Eukaryota</taxon>
        <taxon>Viridiplantae</taxon>
        <taxon>Streptophyta</taxon>
        <taxon>Embryophyta</taxon>
        <taxon>Tracheophyta</taxon>
        <taxon>Spermatophyta</taxon>
        <taxon>Magnoliopsida</taxon>
        <taxon>eudicotyledons</taxon>
        <taxon>Gunneridae</taxon>
        <taxon>Pentapetalae</taxon>
        <taxon>rosids</taxon>
        <taxon>malvids</taxon>
        <taxon>Myrtales</taxon>
        <taxon>Lythraceae</taxon>
        <taxon>Trapa</taxon>
    </lineage>
</organism>
<dbReference type="AlphaFoldDB" id="A0AAN7QIJ4"/>
<dbReference type="Proteomes" id="UP001346149">
    <property type="component" value="Unassembled WGS sequence"/>
</dbReference>
<proteinExistence type="predicted"/>
<accession>A0AAN7QIJ4</accession>
<sequence>MERHENMMLGEDNSRFSNEKFEMRTKLSRPICSVPGVLNGTGASNEEDQLLLENAPLKDELICIWTLLNKFLGETISPFASSPIPQAPRV</sequence>
<comment type="caution">
    <text evidence="1">The sequence shown here is derived from an EMBL/GenBank/DDBJ whole genome shotgun (WGS) entry which is preliminary data.</text>
</comment>
<reference evidence="1 2" key="1">
    <citation type="journal article" date="2023" name="Hortic Res">
        <title>Pangenome of water caltrop reveals structural variations and asymmetric subgenome divergence after allopolyploidization.</title>
        <authorList>
            <person name="Zhang X."/>
            <person name="Chen Y."/>
            <person name="Wang L."/>
            <person name="Yuan Y."/>
            <person name="Fang M."/>
            <person name="Shi L."/>
            <person name="Lu R."/>
            <person name="Comes H.P."/>
            <person name="Ma Y."/>
            <person name="Chen Y."/>
            <person name="Huang G."/>
            <person name="Zhou Y."/>
            <person name="Zheng Z."/>
            <person name="Qiu Y."/>
        </authorList>
    </citation>
    <scope>NUCLEOTIDE SEQUENCE [LARGE SCALE GENOMIC DNA]</scope>
    <source>
        <strain evidence="1">F231</strain>
    </source>
</reference>
<dbReference type="EMBL" id="JAXQNO010000021">
    <property type="protein sequence ID" value="KAK4768784.1"/>
    <property type="molecule type" value="Genomic_DNA"/>
</dbReference>
<keyword evidence="2" id="KW-1185">Reference proteome</keyword>